<dbReference type="Proteomes" id="UP000191285">
    <property type="component" value="Unassembled WGS sequence"/>
</dbReference>
<evidence type="ECO:0000256" key="2">
    <source>
        <dbReference type="SAM" id="MobiDB-lite"/>
    </source>
</evidence>
<protein>
    <recommendedName>
        <fullName evidence="5">Translation machinery-associated protein 16</fullName>
    </recommendedName>
</protein>
<dbReference type="Gene3D" id="1.20.1440.170">
    <property type="entry name" value="Translation machinery-associated protein 16-like"/>
    <property type="match status" value="1"/>
</dbReference>
<dbReference type="STRING" id="303698.A0A1V6TV68"/>
<dbReference type="InterPro" id="IPR021346">
    <property type="entry name" value="Tma16"/>
</dbReference>
<evidence type="ECO:0000256" key="1">
    <source>
        <dbReference type="ARBA" id="ARBA00034127"/>
    </source>
</evidence>
<proteinExistence type="inferred from homology"/>
<dbReference type="PANTHER" id="PTHR13349">
    <property type="entry name" value="TRANSLATION MACHINERY-ASSOCIATED PROTEIN 16"/>
    <property type="match status" value="1"/>
</dbReference>
<feature type="compositionally biased region" description="Basic and acidic residues" evidence="2">
    <location>
        <begin position="109"/>
        <end position="120"/>
    </location>
</feature>
<dbReference type="PANTHER" id="PTHR13349:SF2">
    <property type="entry name" value="TRANSLATION MACHINERY-ASSOCIATED PROTEIN 16"/>
    <property type="match status" value="1"/>
</dbReference>
<keyword evidence="4" id="KW-1185">Reference proteome</keyword>
<dbReference type="InterPro" id="IPR038356">
    <property type="entry name" value="Tma16_sf"/>
</dbReference>
<dbReference type="GO" id="GO:0005634">
    <property type="term" value="C:nucleus"/>
    <property type="evidence" value="ECO:0007669"/>
    <property type="project" value="TreeGrafter"/>
</dbReference>
<dbReference type="EMBL" id="MLKD01000002">
    <property type="protein sequence ID" value="OQE29433.1"/>
    <property type="molecule type" value="Genomic_DNA"/>
</dbReference>
<evidence type="ECO:0008006" key="5">
    <source>
        <dbReference type="Google" id="ProtNLM"/>
    </source>
</evidence>
<accession>A0A1V6TV68</accession>
<sequence length="179" mass="21019">MPSRTLQKVHKHISKKRGVVDSLHENSRDARRLRRAGHRDDRLSRHTTITMRARQPYVDRIEYFHDAVQPLSEPLSDTELVELVTKYIYRDSEEIAQLKQERRKGRPPSKREEVLGQRTETEEKEFKTGFWVPDLTNMDVLLALKHWNGEWSGLSPLKFVRMVQGGEKRESTFPPKGMS</sequence>
<comment type="caution">
    <text evidence="3">The sequence shown here is derived from an EMBL/GenBank/DDBJ whole genome shotgun (WGS) entry which is preliminary data.</text>
</comment>
<feature type="region of interest" description="Disordered" evidence="2">
    <location>
        <begin position="99"/>
        <end position="120"/>
    </location>
</feature>
<gene>
    <name evidence="3" type="ORF">PENSTE_c002G07601</name>
</gene>
<organism evidence="3 4">
    <name type="scientific">Penicillium steckii</name>
    <dbReference type="NCBI Taxonomy" id="303698"/>
    <lineage>
        <taxon>Eukaryota</taxon>
        <taxon>Fungi</taxon>
        <taxon>Dikarya</taxon>
        <taxon>Ascomycota</taxon>
        <taxon>Pezizomycotina</taxon>
        <taxon>Eurotiomycetes</taxon>
        <taxon>Eurotiomycetidae</taxon>
        <taxon>Eurotiales</taxon>
        <taxon>Aspergillaceae</taxon>
        <taxon>Penicillium</taxon>
    </lineage>
</organism>
<dbReference type="AlphaFoldDB" id="A0A1V6TV68"/>
<name>A0A1V6TV68_9EURO</name>
<dbReference type="Pfam" id="PF11176">
    <property type="entry name" value="Tma16"/>
    <property type="match status" value="1"/>
</dbReference>
<evidence type="ECO:0000313" key="4">
    <source>
        <dbReference type="Proteomes" id="UP000191285"/>
    </source>
</evidence>
<comment type="similarity">
    <text evidence="1">Belongs to the TMA16 family.</text>
</comment>
<reference evidence="4" key="1">
    <citation type="journal article" date="2017" name="Nat. Microbiol.">
        <title>Global analysis of biosynthetic gene clusters reveals vast potential of secondary metabolite production in Penicillium species.</title>
        <authorList>
            <person name="Nielsen J.C."/>
            <person name="Grijseels S."/>
            <person name="Prigent S."/>
            <person name="Ji B."/>
            <person name="Dainat J."/>
            <person name="Nielsen K.F."/>
            <person name="Frisvad J.C."/>
            <person name="Workman M."/>
            <person name="Nielsen J."/>
        </authorList>
    </citation>
    <scope>NUCLEOTIDE SEQUENCE [LARGE SCALE GENOMIC DNA]</scope>
    <source>
        <strain evidence="4">IBT 24891</strain>
    </source>
</reference>
<evidence type="ECO:0000313" key="3">
    <source>
        <dbReference type="EMBL" id="OQE29433.1"/>
    </source>
</evidence>